<evidence type="ECO:0000256" key="1">
    <source>
        <dbReference type="ARBA" id="ARBA00022475"/>
    </source>
</evidence>
<sequence length="415" mass="42709">MSKNKIVAAVDIGSFKIVALIAQVLTDEATFEHSVNIIGAATGDSRGVKKGQIVDIEDAVEAIIIAVEAAERMAGYNLNSAFVSVGGGHISSINSTGVVAISDPNGEVSGADIERVIEAASAVSLPASREIIHVLPKGFIVDGESGVKDPVGMSGIRLEVETHLISASSAALKNLAKTVNEVGVDTDQIVFSAMASGAAVLSPTEKELGCVLIDIGGGTSSVIAFIDGAPVFSGTLPVGARNVTNDLAIGLRVPLEAAEKIKLELSSPENKDVDSIDIPEAGGKETKKISRRTLVEGIIRPRLNEIFSMIRVDLEKAGIVNRIPSGAVITGGGALTVGVLDSAKKMLSLPPRIGQPSGVGGLIDDIMSPSYSTAVGLILHGVGQGEVKDSSTGKIKMPSRGMLGKVMESLKDLLP</sequence>
<evidence type="ECO:0000256" key="4">
    <source>
        <dbReference type="ARBA" id="ARBA00023306"/>
    </source>
</evidence>
<dbReference type="GO" id="GO:0009898">
    <property type="term" value="C:cytoplasmic side of plasma membrane"/>
    <property type="evidence" value="ECO:0007669"/>
    <property type="project" value="UniProtKB-UniRule"/>
</dbReference>
<keyword evidence="2 5" id="KW-0132">Cell division</keyword>
<evidence type="ECO:0000256" key="2">
    <source>
        <dbReference type="ARBA" id="ARBA00022618"/>
    </source>
</evidence>
<proteinExistence type="inferred from homology"/>
<evidence type="ECO:0000256" key="3">
    <source>
        <dbReference type="ARBA" id="ARBA00023136"/>
    </source>
</evidence>
<dbReference type="NCBIfam" id="TIGR01174">
    <property type="entry name" value="ftsA"/>
    <property type="match status" value="1"/>
</dbReference>
<comment type="subunit">
    <text evidence="5">Self-interacts. Interacts with FtsZ.</text>
</comment>
<dbReference type="GO" id="GO:0043093">
    <property type="term" value="P:FtsZ-dependent cytokinesis"/>
    <property type="evidence" value="ECO:0007669"/>
    <property type="project" value="UniProtKB-UniRule"/>
</dbReference>
<dbReference type="Gene3D" id="3.30.1490.110">
    <property type="match status" value="1"/>
</dbReference>
<dbReference type="SMART" id="SM00842">
    <property type="entry name" value="FtsA"/>
    <property type="match status" value="1"/>
</dbReference>
<keyword evidence="3 5" id="KW-0472">Membrane</keyword>
<dbReference type="PATRIC" id="fig|1618585.3.peg.358"/>
<evidence type="ECO:0000313" key="9">
    <source>
        <dbReference type="Proteomes" id="UP000034611"/>
    </source>
</evidence>
<dbReference type="InterPro" id="IPR020823">
    <property type="entry name" value="Cell_div_FtsA"/>
</dbReference>
<comment type="function">
    <text evidence="5 6">Cell division protein that is involved in the assembly of the Z ring. May serve as a membrane anchor for the Z ring.</text>
</comment>
<keyword evidence="4 5" id="KW-0131">Cell cycle</keyword>
<comment type="subcellular location">
    <subcellularLocation>
        <location evidence="5">Cell membrane</location>
        <topology evidence="5">Peripheral membrane protein</topology>
        <orientation evidence="5">Cytoplasmic side</orientation>
    </subcellularLocation>
    <text evidence="5">Localizes to the Z ring in an FtsZ-dependent manner. Targeted to the membrane through a conserved C-terminal amphipathic helix.</text>
</comment>
<gene>
    <name evidence="5" type="primary">ftsA</name>
    <name evidence="8" type="ORF">UV56_C0032G0005</name>
</gene>
<dbReference type="InterPro" id="IPR043129">
    <property type="entry name" value="ATPase_NBD"/>
</dbReference>
<dbReference type="Proteomes" id="UP000034611">
    <property type="component" value="Unassembled WGS sequence"/>
</dbReference>
<dbReference type="Gene3D" id="3.30.420.40">
    <property type="match status" value="1"/>
</dbReference>
<dbReference type="Pfam" id="PF02491">
    <property type="entry name" value="SHS2_FTSA"/>
    <property type="match status" value="1"/>
</dbReference>
<dbReference type="PANTHER" id="PTHR32432">
    <property type="entry name" value="CELL DIVISION PROTEIN FTSA-RELATED"/>
    <property type="match status" value="1"/>
</dbReference>
<evidence type="ECO:0000313" key="8">
    <source>
        <dbReference type="EMBL" id="KKS79987.1"/>
    </source>
</evidence>
<dbReference type="InterPro" id="IPR003494">
    <property type="entry name" value="SHS2_FtsA"/>
</dbReference>
<dbReference type="InterPro" id="IPR050696">
    <property type="entry name" value="FtsA/MreB"/>
</dbReference>
<dbReference type="PANTHER" id="PTHR32432:SF4">
    <property type="entry name" value="CELL DIVISION PROTEIN FTSA"/>
    <property type="match status" value="1"/>
</dbReference>
<dbReference type="PIRSF" id="PIRSF003101">
    <property type="entry name" value="FtsA"/>
    <property type="match status" value="1"/>
</dbReference>
<dbReference type="AlphaFoldDB" id="A0A0G1C341"/>
<evidence type="ECO:0000256" key="5">
    <source>
        <dbReference type="HAMAP-Rule" id="MF_02033"/>
    </source>
</evidence>
<dbReference type="EMBL" id="LCEY01000032">
    <property type="protein sequence ID" value="KKS79987.1"/>
    <property type="molecule type" value="Genomic_DNA"/>
</dbReference>
<name>A0A0G1C341_9BACT</name>
<evidence type="ECO:0000256" key="6">
    <source>
        <dbReference type="PIRNR" id="PIRNR003101"/>
    </source>
</evidence>
<evidence type="ECO:0000259" key="7">
    <source>
        <dbReference type="SMART" id="SM00842"/>
    </source>
</evidence>
<comment type="similarity">
    <text evidence="5 6">Belongs to the FtsA/MreB family.</text>
</comment>
<dbReference type="CDD" id="cd24048">
    <property type="entry name" value="ASKHA_NBD_FtsA"/>
    <property type="match status" value="1"/>
</dbReference>
<reference evidence="8 9" key="1">
    <citation type="journal article" date="2015" name="Nature">
        <title>rRNA introns, odd ribosomes, and small enigmatic genomes across a large radiation of phyla.</title>
        <authorList>
            <person name="Brown C.T."/>
            <person name="Hug L.A."/>
            <person name="Thomas B.C."/>
            <person name="Sharon I."/>
            <person name="Castelle C.J."/>
            <person name="Singh A."/>
            <person name="Wilkins M.J."/>
            <person name="Williams K.H."/>
            <person name="Banfield J.F."/>
        </authorList>
    </citation>
    <scope>NUCLEOTIDE SEQUENCE [LARGE SCALE GENOMIC DNA]</scope>
</reference>
<feature type="domain" description="SHS2" evidence="7">
    <location>
        <begin position="7"/>
        <end position="200"/>
    </location>
</feature>
<comment type="caution">
    <text evidence="8">The sequence shown here is derived from an EMBL/GenBank/DDBJ whole genome shotgun (WGS) entry which is preliminary data.</text>
</comment>
<dbReference type="GO" id="GO:0032153">
    <property type="term" value="C:cell division site"/>
    <property type="evidence" value="ECO:0007669"/>
    <property type="project" value="UniProtKB-UniRule"/>
</dbReference>
<dbReference type="SUPFAM" id="SSF53067">
    <property type="entry name" value="Actin-like ATPase domain"/>
    <property type="match status" value="2"/>
</dbReference>
<accession>A0A0G1C341</accession>
<protein>
    <recommendedName>
        <fullName evidence="5 6">Cell division protein FtsA</fullName>
    </recommendedName>
</protein>
<keyword evidence="1 5" id="KW-1003">Cell membrane</keyword>
<dbReference type="Pfam" id="PF14450">
    <property type="entry name" value="FtsA"/>
    <property type="match status" value="1"/>
</dbReference>
<dbReference type="HAMAP" id="MF_02033">
    <property type="entry name" value="FtsA"/>
    <property type="match status" value="1"/>
</dbReference>
<organism evidence="8 9">
    <name type="scientific">Candidatus Woesebacteria bacterium GW2011_GWC1_43_10b</name>
    <dbReference type="NCBI Taxonomy" id="1618585"/>
    <lineage>
        <taxon>Bacteria</taxon>
        <taxon>Candidatus Woeseibacteriota</taxon>
    </lineage>
</organism>